<accession>A0A8A0RLW8</accession>
<keyword evidence="9" id="KW-0406">Ion transport</keyword>
<feature type="transmembrane region" description="Helical" evidence="14">
    <location>
        <begin position="122"/>
        <end position="149"/>
    </location>
</feature>
<dbReference type="InterPro" id="IPR001734">
    <property type="entry name" value="Na/solute_symporter"/>
</dbReference>
<evidence type="ECO:0000256" key="13">
    <source>
        <dbReference type="RuleBase" id="RU362091"/>
    </source>
</evidence>
<dbReference type="PANTHER" id="PTHR48086:SF3">
    <property type="entry name" value="SODIUM_PROLINE SYMPORTER"/>
    <property type="match status" value="1"/>
</dbReference>
<evidence type="ECO:0000256" key="9">
    <source>
        <dbReference type="ARBA" id="ARBA00023065"/>
    </source>
</evidence>
<evidence type="ECO:0000256" key="5">
    <source>
        <dbReference type="ARBA" id="ARBA00022692"/>
    </source>
</evidence>
<comment type="subcellular location">
    <subcellularLocation>
        <location evidence="1">Cell membrane</location>
        <topology evidence="1">Multi-pass membrane protein</topology>
    </subcellularLocation>
</comment>
<keyword evidence="7 14" id="KW-1133">Transmembrane helix</keyword>
<evidence type="ECO:0000256" key="3">
    <source>
        <dbReference type="ARBA" id="ARBA00022448"/>
    </source>
</evidence>
<feature type="transmembrane region" description="Helical" evidence="14">
    <location>
        <begin position="459"/>
        <end position="479"/>
    </location>
</feature>
<organism evidence="15 16">
    <name type="scientific">Koleobacter methoxysyntrophicus</name>
    <dbReference type="NCBI Taxonomy" id="2751313"/>
    <lineage>
        <taxon>Bacteria</taxon>
        <taxon>Bacillati</taxon>
        <taxon>Bacillota</taxon>
        <taxon>Clostridia</taxon>
        <taxon>Koleobacterales</taxon>
        <taxon>Koleobacteraceae</taxon>
        <taxon>Koleobacter</taxon>
    </lineage>
</organism>
<keyword evidence="6" id="KW-0769">Symport</keyword>
<evidence type="ECO:0000313" key="16">
    <source>
        <dbReference type="Proteomes" id="UP000662904"/>
    </source>
</evidence>
<sequence>MGFNQMFLILFIFFAALLIWGGWYTRKWINDASDFILAGREVSLLINVFGVAAIGFAGTSITLVPGLVVQGGFWASMWFSIAYLIGGLALYGLVFAKFIRRCGAHTLPEWLEMRFDSPTRTVITITTILGLLGILANNIVSMAAVVVGFTGWNLLITTTVIYFVFLLFTYIGGFWAVTLTDFMQMIIGLIALPLLLISLMVKYGGLSWPVANWPSPSGTIWDTGIAGWQIPVFSLKYPTVLTFFILFAAFLVWGNNYYWLRISSSRSERTATMSYVYAATLLLVVNYLILQFIGMYAGAAFKDTFAPFGKISPMAAYGVVLRAVPTFIAGFALLGALAASVSTAATAHMGATSTAVRDIYQRLFKPDAKASELVKPSKVIMMVLGVLVWLLTLYPGGPLYLFAFANAWLGPPSILVLLGTFWRRTTSTGALWGGLIGILFLMVITLLDLTKVWSINTLMHPGVAGLFSTLIFTVVISLLTKPKYYGSSSWQITPGVDELTKIEQGRLQLNSRDIDVLKLIKQGYNTMAEISDILEVDSSISNSIIEKLDSNRLIIREALVGAGFYTFKLTPLGEKYIPEMEDIEAQLAEENLSFEDIRILRAVFEGEESLKRYFAQSKINSLKFSAFVGKLIRQGLLKEGGLWKRKIWITEKGSSVLERYKSVASIA</sequence>
<evidence type="ECO:0000256" key="11">
    <source>
        <dbReference type="ARBA" id="ARBA00023201"/>
    </source>
</evidence>
<keyword evidence="10 14" id="KW-0472">Membrane</keyword>
<feature type="transmembrane region" description="Helical" evidence="14">
    <location>
        <begin position="73"/>
        <end position="96"/>
    </location>
</feature>
<evidence type="ECO:0000256" key="10">
    <source>
        <dbReference type="ARBA" id="ARBA00023136"/>
    </source>
</evidence>
<dbReference type="InterPro" id="IPR038377">
    <property type="entry name" value="Na/Glc_symporter_sf"/>
</dbReference>
<dbReference type="KEGG" id="kme:H0A61_01604"/>
<keyword evidence="11" id="KW-0739">Sodium transport</keyword>
<evidence type="ECO:0000256" key="2">
    <source>
        <dbReference type="ARBA" id="ARBA00006434"/>
    </source>
</evidence>
<dbReference type="Gene3D" id="1.20.1730.10">
    <property type="entry name" value="Sodium/glucose cotransporter"/>
    <property type="match status" value="1"/>
</dbReference>
<feature type="transmembrane region" description="Helical" evidence="14">
    <location>
        <begin position="155"/>
        <end position="179"/>
    </location>
</feature>
<dbReference type="AlphaFoldDB" id="A0A8A0RLW8"/>
<dbReference type="GO" id="GO:0006814">
    <property type="term" value="P:sodium ion transport"/>
    <property type="evidence" value="ECO:0007669"/>
    <property type="project" value="UniProtKB-KW"/>
</dbReference>
<feature type="transmembrane region" description="Helical" evidence="14">
    <location>
        <begin position="275"/>
        <end position="299"/>
    </location>
</feature>
<keyword evidence="5 14" id="KW-0812">Transmembrane</keyword>
<feature type="transmembrane region" description="Helical" evidence="14">
    <location>
        <begin position="402"/>
        <end position="422"/>
    </location>
</feature>
<protein>
    <submittedName>
        <fullName evidence="15">Osmoregulated proline transporter OpuE</fullName>
    </submittedName>
</protein>
<dbReference type="RefSeq" id="WP_206706603.1">
    <property type="nucleotide sequence ID" value="NZ_CP059066.1"/>
</dbReference>
<dbReference type="PANTHER" id="PTHR48086">
    <property type="entry name" value="SODIUM/PROLINE SYMPORTER-RELATED"/>
    <property type="match status" value="1"/>
</dbReference>
<feature type="transmembrane region" description="Helical" evidence="14">
    <location>
        <begin position="379"/>
        <end position="396"/>
    </location>
</feature>
<dbReference type="InterPro" id="IPR036390">
    <property type="entry name" value="WH_DNA-bd_sf"/>
</dbReference>
<keyword evidence="3" id="KW-0813">Transport</keyword>
<keyword evidence="4" id="KW-1003">Cell membrane</keyword>
<feature type="transmembrane region" description="Helical" evidence="14">
    <location>
        <begin position="319"/>
        <end position="339"/>
    </location>
</feature>
<dbReference type="GO" id="GO:0015293">
    <property type="term" value="F:symporter activity"/>
    <property type="evidence" value="ECO:0007669"/>
    <property type="project" value="UniProtKB-KW"/>
</dbReference>
<evidence type="ECO:0000256" key="6">
    <source>
        <dbReference type="ARBA" id="ARBA00022847"/>
    </source>
</evidence>
<feature type="transmembrane region" description="Helical" evidence="14">
    <location>
        <begin position="6"/>
        <end position="24"/>
    </location>
</feature>
<feature type="transmembrane region" description="Helical" evidence="14">
    <location>
        <begin position="44"/>
        <end position="67"/>
    </location>
</feature>
<dbReference type="SUPFAM" id="SSF46785">
    <property type="entry name" value="Winged helix' DNA-binding domain"/>
    <property type="match status" value="1"/>
</dbReference>
<gene>
    <name evidence="15" type="primary">opuE_3</name>
    <name evidence="15" type="ORF">H0A61_01604</name>
</gene>
<evidence type="ECO:0000256" key="14">
    <source>
        <dbReference type="SAM" id="Phobius"/>
    </source>
</evidence>
<evidence type="ECO:0000256" key="7">
    <source>
        <dbReference type="ARBA" id="ARBA00022989"/>
    </source>
</evidence>
<keyword evidence="16" id="KW-1185">Reference proteome</keyword>
<dbReference type="CDD" id="cd10322">
    <property type="entry name" value="SLC5sbd"/>
    <property type="match status" value="1"/>
</dbReference>
<evidence type="ECO:0000256" key="12">
    <source>
        <dbReference type="ARBA" id="ARBA00033708"/>
    </source>
</evidence>
<evidence type="ECO:0000256" key="1">
    <source>
        <dbReference type="ARBA" id="ARBA00004651"/>
    </source>
</evidence>
<reference evidence="15" key="1">
    <citation type="submission" date="2020-07" db="EMBL/GenBank/DDBJ databases">
        <title>Koleobacter methoxysyntrophicus gen. nov., sp. nov., a novel anaerobic bacterium isolated from deep subsurface oil field and proposal of Koleobacterales ord. nov. in the phylum Firmicutes.</title>
        <authorList>
            <person name="Sakamoto S."/>
            <person name="Tamaki H."/>
        </authorList>
    </citation>
    <scope>NUCLEOTIDE SEQUENCE</scope>
    <source>
        <strain evidence="15">NRmbB1</strain>
    </source>
</reference>
<dbReference type="InterPro" id="IPR050277">
    <property type="entry name" value="Sodium:Solute_Symporter"/>
</dbReference>
<dbReference type="GO" id="GO:0005886">
    <property type="term" value="C:plasma membrane"/>
    <property type="evidence" value="ECO:0007669"/>
    <property type="project" value="UniProtKB-SubCell"/>
</dbReference>
<feature type="transmembrane region" description="Helical" evidence="14">
    <location>
        <begin position="186"/>
        <end position="206"/>
    </location>
</feature>
<proteinExistence type="inferred from homology"/>
<evidence type="ECO:0000256" key="4">
    <source>
        <dbReference type="ARBA" id="ARBA00022475"/>
    </source>
</evidence>
<comment type="similarity">
    <text evidence="2 13">Belongs to the sodium:solute symporter (SSF) (TC 2.A.21) family.</text>
</comment>
<dbReference type="Pfam" id="PF00474">
    <property type="entry name" value="SSF"/>
    <property type="match status" value="1"/>
</dbReference>
<comment type="catalytic activity">
    <reaction evidence="12">
        <text>L-proline(in) + Na(+)(in) = L-proline(out) + Na(+)(out)</text>
        <dbReference type="Rhea" id="RHEA:28967"/>
        <dbReference type="ChEBI" id="CHEBI:29101"/>
        <dbReference type="ChEBI" id="CHEBI:60039"/>
    </reaction>
</comment>
<dbReference type="PROSITE" id="PS50283">
    <property type="entry name" value="NA_SOLUT_SYMP_3"/>
    <property type="match status" value="1"/>
</dbReference>
<dbReference type="Proteomes" id="UP000662904">
    <property type="component" value="Chromosome"/>
</dbReference>
<keyword evidence="8" id="KW-0915">Sodium</keyword>
<name>A0A8A0RLW8_9FIRM</name>
<feature type="transmembrane region" description="Helical" evidence="14">
    <location>
        <begin position="237"/>
        <end position="254"/>
    </location>
</feature>
<dbReference type="EMBL" id="CP059066">
    <property type="protein sequence ID" value="QSQ09243.1"/>
    <property type="molecule type" value="Genomic_DNA"/>
</dbReference>
<feature type="transmembrane region" description="Helical" evidence="14">
    <location>
        <begin position="429"/>
        <end position="447"/>
    </location>
</feature>
<evidence type="ECO:0000313" key="15">
    <source>
        <dbReference type="EMBL" id="QSQ09243.1"/>
    </source>
</evidence>
<evidence type="ECO:0000256" key="8">
    <source>
        <dbReference type="ARBA" id="ARBA00023053"/>
    </source>
</evidence>